<reference evidence="1" key="1">
    <citation type="submission" date="2023-10" db="EMBL/GenBank/DDBJ databases">
        <authorList>
            <person name="Noh H."/>
        </authorList>
    </citation>
    <scope>NUCLEOTIDE SEQUENCE</scope>
    <source>
        <strain evidence="1">DUCC4014</strain>
    </source>
</reference>
<dbReference type="EMBL" id="CP086714">
    <property type="protein sequence ID" value="WOO76510.1"/>
    <property type="molecule type" value="Genomic_DNA"/>
</dbReference>
<sequence length="286" mass="32442">MTDANLNTQASHQREAATFVALLSGTYLVLRALLTQAARGNETLQALSDTRYHIMLTLGPRICWLRRAARNPLSSMTLDQRNRVLAVSDGHRINLAECIDVMMDIGLIGIDQIQLWISELSSALEVVVAARVGDSERGEVAHAALRNWTGSTSLSRFNAMYTSYQDTMTWLSEIVMATEYRVHWPVWATVPLRMGEDVSAKLRDENAWYKIYRCIHIMMDMEKISCDDIDPKIQRVGEALGEIADRIVDEQDERHGFYYNVVVDLEDWEEWEVDSDAEEMASSPAP</sequence>
<dbReference type="AlphaFoldDB" id="A0AAF0XZ40"/>
<gene>
    <name evidence="1" type="ORF">LOC62_01G000135</name>
</gene>
<keyword evidence="2" id="KW-1185">Reference proteome</keyword>
<dbReference type="Proteomes" id="UP000827549">
    <property type="component" value="Chromosome 1"/>
</dbReference>
<name>A0AAF0XZ40_9TREE</name>
<organism evidence="1 2">
    <name type="scientific">Vanrija pseudolonga</name>
    <dbReference type="NCBI Taxonomy" id="143232"/>
    <lineage>
        <taxon>Eukaryota</taxon>
        <taxon>Fungi</taxon>
        <taxon>Dikarya</taxon>
        <taxon>Basidiomycota</taxon>
        <taxon>Agaricomycotina</taxon>
        <taxon>Tremellomycetes</taxon>
        <taxon>Trichosporonales</taxon>
        <taxon>Trichosporonaceae</taxon>
        <taxon>Vanrija</taxon>
    </lineage>
</organism>
<dbReference type="RefSeq" id="XP_062622542.1">
    <property type="nucleotide sequence ID" value="XM_062766558.1"/>
</dbReference>
<protein>
    <submittedName>
        <fullName evidence="1">Uncharacterized protein</fullName>
    </submittedName>
</protein>
<evidence type="ECO:0000313" key="1">
    <source>
        <dbReference type="EMBL" id="WOO76510.1"/>
    </source>
</evidence>
<proteinExistence type="predicted"/>
<evidence type="ECO:0000313" key="2">
    <source>
        <dbReference type="Proteomes" id="UP000827549"/>
    </source>
</evidence>
<accession>A0AAF0XZ40</accession>
<dbReference type="GeneID" id="87803395"/>